<evidence type="ECO:0000313" key="2">
    <source>
        <dbReference type="EMBL" id="EEC04440.1"/>
    </source>
</evidence>
<protein>
    <submittedName>
        <fullName evidence="2 3">Uncharacterized protein</fullName>
    </submittedName>
</protein>
<reference evidence="3" key="2">
    <citation type="submission" date="2020-05" db="UniProtKB">
        <authorList>
            <consortium name="EnsemblMetazoa"/>
        </authorList>
    </citation>
    <scope>IDENTIFICATION</scope>
    <source>
        <strain evidence="3">wikel</strain>
    </source>
</reference>
<evidence type="ECO:0000313" key="3">
    <source>
        <dbReference type="EnsemblMetazoa" id="ISCW002385-PA"/>
    </source>
</evidence>
<dbReference type="InParanoid" id="B7PCW8"/>
<dbReference type="HOGENOM" id="CLU_3089545_0_0_1"/>
<dbReference type="EnsemblMetazoa" id="ISCW002385-RA">
    <property type="protein sequence ID" value="ISCW002385-PA"/>
    <property type="gene ID" value="ISCW002385"/>
</dbReference>
<dbReference type="EMBL" id="ABJB010852400">
    <property type="status" value="NOT_ANNOTATED_CDS"/>
    <property type="molecule type" value="Genomic_DNA"/>
</dbReference>
<dbReference type="AlphaFoldDB" id="B7PCW8"/>
<evidence type="ECO:0000256" key="1">
    <source>
        <dbReference type="SAM" id="MobiDB-lite"/>
    </source>
</evidence>
<organism>
    <name type="scientific">Ixodes scapularis</name>
    <name type="common">Black-legged tick</name>
    <name type="synonym">Deer tick</name>
    <dbReference type="NCBI Taxonomy" id="6945"/>
    <lineage>
        <taxon>Eukaryota</taxon>
        <taxon>Metazoa</taxon>
        <taxon>Ecdysozoa</taxon>
        <taxon>Arthropoda</taxon>
        <taxon>Chelicerata</taxon>
        <taxon>Arachnida</taxon>
        <taxon>Acari</taxon>
        <taxon>Parasitiformes</taxon>
        <taxon>Ixodida</taxon>
        <taxon>Ixodoidea</taxon>
        <taxon>Ixodidae</taxon>
        <taxon>Ixodinae</taxon>
        <taxon>Ixodes</taxon>
    </lineage>
</organism>
<feature type="region of interest" description="Disordered" evidence="1">
    <location>
        <begin position="1"/>
        <end position="52"/>
    </location>
</feature>
<dbReference type="PaxDb" id="6945-B7PCW8"/>
<dbReference type="VEuPathDB" id="VectorBase:ISCW002385"/>
<keyword evidence="4" id="KW-1185">Reference proteome</keyword>
<dbReference type="EMBL" id="DS686526">
    <property type="protein sequence ID" value="EEC04440.1"/>
    <property type="molecule type" value="Genomic_DNA"/>
</dbReference>
<name>B7PCW8_IXOSC</name>
<dbReference type="Proteomes" id="UP000001555">
    <property type="component" value="Unassembled WGS sequence"/>
</dbReference>
<accession>B7PCW8</accession>
<gene>
    <name evidence="2" type="ORF">IscW_ISCW002385</name>
</gene>
<reference evidence="2 4" key="1">
    <citation type="submission" date="2008-03" db="EMBL/GenBank/DDBJ databases">
        <title>Annotation of Ixodes scapularis.</title>
        <authorList>
            <consortium name="Ixodes scapularis Genome Project Consortium"/>
            <person name="Caler E."/>
            <person name="Hannick L.I."/>
            <person name="Bidwell S."/>
            <person name="Joardar V."/>
            <person name="Thiagarajan M."/>
            <person name="Amedeo P."/>
            <person name="Galinsky K.J."/>
            <person name="Schobel S."/>
            <person name="Inman J."/>
            <person name="Hostetler J."/>
            <person name="Miller J."/>
            <person name="Hammond M."/>
            <person name="Megy K."/>
            <person name="Lawson D."/>
            <person name="Kodira C."/>
            <person name="Sutton G."/>
            <person name="Meyer J."/>
            <person name="Hill C.A."/>
            <person name="Birren B."/>
            <person name="Nene V."/>
            <person name="Collins F."/>
            <person name="Alarcon-Chaidez F."/>
            <person name="Wikel S."/>
            <person name="Strausberg R."/>
        </authorList>
    </citation>
    <scope>NUCLEOTIDE SEQUENCE [LARGE SCALE GENOMIC DNA]</scope>
    <source>
        <strain evidence="4">Wikel</strain>
        <strain evidence="2">Wikel colony</strain>
    </source>
</reference>
<evidence type="ECO:0000313" key="4">
    <source>
        <dbReference type="Proteomes" id="UP000001555"/>
    </source>
</evidence>
<proteinExistence type="predicted"/>
<sequence>MKVEAAEKSKSESPERPKDKIKREDIKENEEERKAKDSSATKEEPAEGEEWI</sequence>
<feature type="compositionally biased region" description="Basic and acidic residues" evidence="1">
    <location>
        <begin position="1"/>
        <end position="45"/>
    </location>
</feature>